<evidence type="ECO:0000256" key="1">
    <source>
        <dbReference type="ARBA" id="ARBA00022603"/>
    </source>
</evidence>
<evidence type="ECO:0000313" key="5">
    <source>
        <dbReference type="Proteomes" id="UP000650511"/>
    </source>
</evidence>
<accession>A0A8J3A8C8</accession>
<dbReference type="PANTHER" id="PTHR43542">
    <property type="entry name" value="METHYLTRANSFERASE"/>
    <property type="match status" value="1"/>
</dbReference>
<dbReference type="PANTHER" id="PTHR43542:SF1">
    <property type="entry name" value="METHYLTRANSFERASE"/>
    <property type="match status" value="1"/>
</dbReference>
<keyword evidence="1 4" id="KW-0489">Methyltransferase</keyword>
<dbReference type="NCBIfam" id="TIGR00095">
    <property type="entry name" value="16S rRNA (guanine(966)-N(2))-methyltransferase RsmD"/>
    <property type="match status" value="1"/>
</dbReference>
<comment type="caution">
    <text evidence="4">The sequence shown here is derived from an EMBL/GenBank/DDBJ whole genome shotgun (WGS) entry which is preliminary data.</text>
</comment>
<dbReference type="Gene3D" id="3.40.50.150">
    <property type="entry name" value="Vaccinia Virus protein VP39"/>
    <property type="match status" value="1"/>
</dbReference>
<dbReference type="PIRSF" id="PIRSF004553">
    <property type="entry name" value="CHP00095"/>
    <property type="match status" value="1"/>
</dbReference>
<dbReference type="GO" id="GO:0008168">
    <property type="term" value="F:methyltransferase activity"/>
    <property type="evidence" value="ECO:0007669"/>
    <property type="project" value="UniProtKB-KW"/>
</dbReference>
<dbReference type="Pfam" id="PF03602">
    <property type="entry name" value="Cons_hypoth95"/>
    <property type="match status" value="1"/>
</dbReference>
<protein>
    <submittedName>
        <fullName evidence="4">Methyltransferase</fullName>
    </submittedName>
</protein>
<dbReference type="GO" id="GO:0031167">
    <property type="term" value="P:rRNA methylation"/>
    <property type="evidence" value="ECO:0007669"/>
    <property type="project" value="InterPro"/>
</dbReference>
<dbReference type="GO" id="GO:0003676">
    <property type="term" value="F:nucleic acid binding"/>
    <property type="evidence" value="ECO:0007669"/>
    <property type="project" value="InterPro"/>
</dbReference>
<evidence type="ECO:0000313" key="4">
    <source>
        <dbReference type="EMBL" id="GGI06446.1"/>
    </source>
</evidence>
<sequence length="194" mass="20496">MRVVAGAARGRRLVAPRGLDVRPTTDRVKEALFSSLQPRLPDAAVLDLFAGAGGLGLEALSRGAATVTFVERARPALEALRRNLDAVGLPGGHVVTGDVHRALEGPLPGAPYDLVLADPPYELTDDELTTVLDVLVGHLAGHATVVIERAARDAAPRWPAELLPEEPRRYGGTALHRASRATPDADPSPSRRAP</sequence>
<dbReference type="Proteomes" id="UP000650511">
    <property type="component" value="Unassembled WGS sequence"/>
</dbReference>
<feature type="region of interest" description="Disordered" evidence="3">
    <location>
        <begin position="158"/>
        <end position="194"/>
    </location>
</feature>
<evidence type="ECO:0000256" key="2">
    <source>
        <dbReference type="ARBA" id="ARBA00022679"/>
    </source>
</evidence>
<dbReference type="InterPro" id="IPR029063">
    <property type="entry name" value="SAM-dependent_MTases_sf"/>
</dbReference>
<reference evidence="4" key="2">
    <citation type="submission" date="2020-09" db="EMBL/GenBank/DDBJ databases">
        <authorList>
            <person name="Sun Q."/>
            <person name="Zhou Y."/>
        </authorList>
    </citation>
    <scope>NUCLEOTIDE SEQUENCE</scope>
    <source>
        <strain evidence="4">CGMCC 1.14988</strain>
    </source>
</reference>
<name>A0A8J3A8C8_9ACTN</name>
<dbReference type="EMBL" id="BMHA01000006">
    <property type="protein sequence ID" value="GGI06446.1"/>
    <property type="molecule type" value="Genomic_DNA"/>
</dbReference>
<dbReference type="RefSeq" id="WP_205745278.1">
    <property type="nucleotide sequence ID" value="NZ_BMHA01000006.1"/>
</dbReference>
<keyword evidence="5" id="KW-1185">Reference proteome</keyword>
<evidence type="ECO:0000256" key="3">
    <source>
        <dbReference type="SAM" id="MobiDB-lite"/>
    </source>
</evidence>
<dbReference type="SUPFAM" id="SSF53335">
    <property type="entry name" value="S-adenosyl-L-methionine-dependent methyltransferases"/>
    <property type="match status" value="1"/>
</dbReference>
<proteinExistence type="predicted"/>
<organism evidence="4 5">
    <name type="scientific">Egicoccus halophilus</name>
    <dbReference type="NCBI Taxonomy" id="1670830"/>
    <lineage>
        <taxon>Bacteria</taxon>
        <taxon>Bacillati</taxon>
        <taxon>Actinomycetota</taxon>
        <taxon>Nitriliruptoria</taxon>
        <taxon>Egicoccales</taxon>
        <taxon>Egicoccaceae</taxon>
        <taxon>Egicoccus</taxon>
    </lineage>
</organism>
<dbReference type="AlphaFoldDB" id="A0A8J3A8C8"/>
<dbReference type="InterPro" id="IPR004398">
    <property type="entry name" value="RNA_MeTrfase_RsmD"/>
</dbReference>
<dbReference type="CDD" id="cd02440">
    <property type="entry name" value="AdoMet_MTases"/>
    <property type="match status" value="1"/>
</dbReference>
<dbReference type="InterPro" id="IPR002052">
    <property type="entry name" value="DNA_methylase_N6_adenine_CS"/>
</dbReference>
<keyword evidence="2" id="KW-0808">Transferase</keyword>
<dbReference type="PROSITE" id="PS00092">
    <property type="entry name" value="N6_MTASE"/>
    <property type="match status" value="1"/>
</dbReference>
<reference evidence="4" key="1">
    <citation type="journal article" date="2014" name="Int. J. Syst. Evol. Microbiol.">
        <title>Complete genome sequence of Corynebacterium casei LMG S-19264T (=DSM 44701T), isolated from a smear-ripened cheese.</title>
        <authorList>
            <consortium name="US DOE Joint Genome Institute (JGI-PGF)"/>
            <person name="Walter F."/>
            <person name="Albersmeier A."/>
            <person name="Kalinowski J."/>
            <person name="Ruckert C."/>
        </authorList>
    </citation>
    <scope>NUCLEOTIDE SEQUENCE</scope>
    <source>
        <strain evidence="4">CGMCC 1.14988</strain>
    </source>
</reference>
<gene>
    <name evidence="4" type="ORF">GCM10011354_19130</name>
</gene>